<proteinExistence type="inferred from homology"/>
<dbReference type="PIRSF" id="PIRSF002741">
    <property type="entry name" value="MppA"/>
    <property type="match status" value="1"/>
</dbReference>
<dbReference type="GO" id="GO:0042597">
    <property type="term" value="C:periplasmic space"/>
    <property type="evidence" value="ECO:0007669"/>
    <property type="project" value="UniProtKB-ARBA"/>
</dbReference>
<sequence>MACILLLLLSAACANTSATSGKESKATNDKQIAILPISGIADIQTFDPGLTTDLTSAGAISMVFTGLVQLNDKLEVYGELAQSYQQSDDGLSWTFKLKPNVKFSDGSPLTSEDVAYSLDRALQPSLKSTTAPIYLSLIKDADKLQKGSIKTLIGDSILTPDSSTIVLQTTRRAPYFLQALTYACSYVVQKHLVTKYGNNWTAHLEEGAGSGPWIVSRYTRGTEIVFTPNPNYYGPKPQLKRVVMPFYRTGDTVYKAYQSGQANAAPVPTAQLSSARALPQKQYHSEPQLSLFYYGMNYLTKPFNNTKIRQAFALAIDKDKIGHYIYKDTVIPTNHIVPQGMPGYNANLTGPLGVKQTSGDPAKAKQLFEAGMKEEHYTTSTFPPVTLTVATTGSATGRAEYAAVQQMWKNVLGIHVRIQEEDFNKLLTDIAATLNNPNGLQLWKIGWIADYPDPQDWLSLQFARDSENNSVNYGQNHSRTANQQQLVQAQLETANSNADQQQRLQQYAQAEQQIVNDVGWLPVFQAQSSNVRKPCLKGVQDNAQGLIPPPDWSMIYISTNTICAKTDTYR</sequence>
<dbReference type="Pfam" id="PF00496">
    <property type="entry name" value="SBP_bac_5"/>
    <property type="match status" value="1"/>
</dbReference>
<dbReference type="GO" id="GO:0015833">
    <property type="term" value="P:peptide transport"/>
    <property type="evidence" value="ECO:0007669"/>
    <property type="project" value="TreeGrafter"/>
</dbReference>
<evidence type="ECO:0000259" key="6">
    <source>
        <dbReference type="Pfam" id="PF00496"/>
    </source>
</evidence>
<dbReference type="RefSeq" id="WP_236031194.1">
    <property type="nucleotide sequence ID" value="NZ_BNJF01000001.1"/>
</dbReference>
<dbReference type="InterPro" id="IPR030678">
    <property type="entry name" value="Peptide/Ni-bd"/>
</dbReference>
<feature type="signal peptide" evidence="5">
    <location>
        <begin position="1"/>
        <end position="18"/>
    </location>
</feature>
<keyword evidence="3" id="KW-0813">Transport</keyword>
<evidence type="ECO:0000256" key="4">
    <source>
        <dbReference type="ARBA" id="ARBA00022729"/>
    </source>
</evidence>
<dbReference type="GO" id="GO:1904680">
    <property type="term" value="F:peptide transmembrane transporter activity"/>
    <property type="evidence" value="ECO:0007669"/>
    <property type="project" value="TreeGrafter"/>
</dbReference>
<dbReference type="InterPro" id="IPR039424">
    <property type="entry name" value="SBP_5"/>
</dbReference>
<dbReference type="PANTHER" id="PTHR30290">
    <property type="entry name" value="PERIPLASMIC BINDING COMPONENT OF ABC TRANSPORTER"/>
    <property type="match status" value="1"/>
</dbReference>
<dbReference type="Gene3D" id="3.10.105.10">
    <property type="entry name" value="Dipeptide-binding Protein, Domain 3"/>
    <property type="match status" value="1"/>
</dbReference>
<evidence type="ECO:0000313" key="8">
    <source>
        <dbReference type="Proteomes" id="UP000612362"/>
    </source>
</evidence>
<feature type="chain" id="PRO_5035187122" evidence="5">
    <location>
        <begin position="19"/>
        <end position="570"/>
    </location>
</feature>
<dbReference type="InterPro" id="IPR000914">
    <property type="entry name" value="SBP_5_dom"/>
</dbReference>
<evidence type="ECO:0000313" key="7">
    <source>
        <dbReference type="EMBL" id="GHO45458.1"/>
    </source>
</evidence>
<dbReference type="GO" id="GO:0030313">
    <property type="term" value="C:cell envelope"/>
    <property type="evidence" value="ECO:0007669"/>
    <property type="project" value="UniProtKB-SubCell"/>
</dbReference>
<feature type="domain" description="Solute-binding protein family 5" evidence="6">
    <location>
        <begin position="75"/>
        <end position="464"/>
    </location>
</feature>
<comment type="similarity">
    <text evidence="2">Belongs to the bacterial solute-binding protein 5 family.</text>
</comment>
<evidence type="ECO:0000256" key="2">
    <source>
        <dbReference type="ARBA" id="ARBA00005695"/>
    </source>
</evidence>
<organism evidence="7 8">
    <name type="scientific">Ktedonospora formicarum</name>
    <dbReference type="NCBI Taxonomy" id="2778364"/>
    <lineage>
        <taxon>Bacteria</taxon>
        <taxon>Bacillati</taxon>
        <taxon>Chloroflexota</taxon>
        <taxon>Ktedonobacteria</taxon>
        <taxon>Ktedonobacterales</taxon>
        <taxon>Ktedonobacteraceae</taxon>
        <taxon>Ktedonospora</taxon>
    </lineage>
</organism>
<protein>
    <submittedName>
        <fullName evidence="7">ABC transporter substrate-binding protein</fullName>
    </submittedName>
</protein>
<dbReference type="Gene3D" id="3.90.76.10">
    <property type="entry name" value="Dipeptide-binding Protein, Domain 1"/>
    <property type="match status" value="1"/>
</dbReference>
<evidence type="ECO:0000256" key="1">
    <source>
        <dbReference type="ARBA" id="ARBA00004196"/>
    </source>
</evidence>
<dbReference type="CDD" id="cd08504">
    <property type="entry name" value="PBP2_OppA"/>
    <property type="match status" value="1"/>
</dbReference>
<dbReference type="GO" id="GO:0043190">
    <property type="term" value="C:ATP-binding cassette (ABC) transporter complex"/>
    <property type="evidence" value="ECO:0007669"/>
    <property type="project" value="InterPro"/>
</dbReference>
<dbReference type="PANTHER" id="PTHR30290:SF10">
    <property type="entry name" value="PERIPLASMIC OLIGOPEPTIDE-BINDING PROTEIN-RELATED"/>
    <property type="match status" value="1"/>
</dbReference>
<keyword evidence="4 5" id="KW-0732">Signal</keyword>
<dbReference type="EMBL" id="BNJF01000001">
    <property type="protein sequence ID" value="GHO45458.1"/>
    <property type="molecule type" value="Genomic_DNA"/>
</dbReference>
<evidence type="ECO:0000256" key="3">
    <source>
        <dbReference type="ARBA" id="ARBA00022448"/>
    </source>
</evidence>
<dbReference type="AlphaFoldDB" id="A0A8J3I2D3"/>
<accession>A0A8J3I2D3</accession>
<evidence type="ECO:0000256" key="5">
    <source>
        <dbReference type="SAM" id="SignalP"/>
    </source>
</evidence>
<comment type="subcellular location">
    <subcellularLocation>
        <location evidence="1">Cell envelope</location>
    </subcellularLocation>
</comment>
<dbReference type="Proteomes" id="UP000612362">
    <property type="component" value="Unassembled WGS sequence"/>
</dbReference>
<dbReference type="Gene3D" id="3.40.190.10">
    <property type="entry name" value="Periplasmic binding protein-like II"/>
    <property type="match status" value="1"/>
</dbReference>
<name>A0A8J3I2D3_9CHLR</name>
<gene>
    <name evidence="7" type="ORF">KSX_36210</name>
</gene>
<reference evidence="7" key="1">
    <citation type="submission" date="2020-10" db="EMBL/GenBank/DDBJ databases">
        <title>Taxonomic study of unclassified bacteria belonging to the class Ktedonobacteria.</title>
        <authorList>
            <person name="Yabe S."/>
            <person name="Wang C.M."/>
            <person name="Zheng Y."/>
            <person name="Sakai Y."/>
            <person name="Cavaletti L."/>
            <person name="Monciardini P."/>
            <person name="Donadio S."/>
        </authorList>
    </citation>
    <scope>NUCLEOTIDE SEQUENCE</scope>
    <source>
        <strain evidence="7">SOSP1-1</strain>
    </source>
</reference>
<comment type="caution">
    <text evidence="7">The sequence shown here is derived from an EMBL/GenBank/DDBJ whole genome shotgun (WGS) entry which is preliminary data.</text>
</comment>
<dbReference type="SUPFAM" id="SSF53850">
    <property type="entry name" value="Periplasmic binding protein-like II"/>
    <property type="match status" value="1"/>
</dbReference>
<keyword evidence="8" id="KW-1185">Reference proteome</keyword>